<evidence type="ECO:0008006" key="2">
    <source>
        <dbReference type="Google" id="ProtNLM"/>
    </source>
</evidence>
<dbReference type="AlphaFoldDB" id="A0A1E1WFL1"/>
<dbReference type="OrthoDB" id="7346979at2759"/>
<name>A0A1E1WFL1_PECGO</name>
<organism evidence="1">
    <name type="scientific">Pectinophora gossypiella</name>
    <name type="common">Cotton pink bollworm</name>
    <name type="synonym">Depressaria gossypiella</name>
    <dbReference type="NCBI Taxonomy" id="13191"/>
    <lineage>
        <taxon>Eukaryota</taxon>
        <taxon>Metazoa</taxon>
        <taxon>Ecdysozoa</taxon>
        <taxon>Arthropoda</taxon>
        <taxon>Hexapoda</taxon>
        <taxon>Insecta</taxon>
        <taxon>Pterygota</taxon>
        <taxon>Neoptera</taxon>
        <taxon>Endopterygota</taxon>
        <taxon>Lepidoptera</taxon>
        <taxon>Glossata</taxon>
        <taxon>Ditrysia</taxon>
        <taxon>Gelechioidea</taxon>
        <taxon>Gelechiidae</taxon>
        <taxon>Apatetrinae</taxon>
        <taxon>Pectinophora</taxon>
    </lineage>
</organism>
<evidence type="ECO:0000313" key="1">
    <source>
        <dbReference type="EMBL" id="JAT85782.1"/>
    </source>
</evidence>
<proteinExistence type="predicted"/>
<accession>A0A1E1WFL1</accession>
<gene>
    <name evidence="1" type="ORF">g.11151</name>
</gene>
<protein>
    <recommendedName>
        <fullName evidence="2">RING-type domain-containing protein</fullName>
    </recommendedName>
</protein>
<dbReference type="EMBL" id="GDQN01005272">
    <property type="protein sequence ID" value="JAT85782.1"/>
    <property type="molecule type" value="Transcribed_RNA"/>
</dbReference>
<sequence>MSNNFNVDEAVRCIKDIVDTNRCGTCDQAVGERVRYPCGHSSCDDCAATATHCLLCLTPPNSGNKSSALDDPATTRAKNASELLKTFQAAFKLDVYKRQRISDHLKIEKELFPECIQAPIKYFNKRKSSVSLKNKENKRPSFFPGQEISLVKEFKMENSFNYVKKWLDNNENKPKQKTVTKTIERRKPFADLNINKQSSPQKRILKRADKILDKDRENAVSPAKRKYQSHFKSAQSIVESQSILDQYFKEDKFKQKKEYFNEHDKIEIRKKLDKDESGIEIDDEPIVIDDSQNEVVDKDKLAWLAVLEANEKSPYNQTQSTKVSCCAQIVSDAKKVPFFKKSYLTETCSLCKGNKHRKNNVANETANKNPKDISIAIENRCFTTTIKVSTEEKEPIWGKTTKCIQTDISSVNDLNYEHKTQVGNVVLKQDDEFNKGKELEYSQDVFTGEAKNSEENKAVLLKKESLEELREPSEVVIADSDSDNGLNESSIIQVTADIHQSSENL</sequence>
<reference evidence="1" key="1">
    <citation type="submission" date="2015-09" db="EMBL/GenBank/DDBJ databases">
        <title>De novo assembly of Pectinophora gossypiella (Pink Bollworm) gut transcriptome.</title>
        <authorList>
            <person name="Tassone E.E."/>
        </authorList>
    </citation>
    <scope>NUCLEOTIDE SEQUENCE</scope>
</reference>